<comment type="caution">
    <text evidence="1">The sequence shown here is derived from an EMBL/GenBank/DDBJ whole genome shotgun (WGS) entry which is preliminary data.</text>
</comment>
<evidence type="ECO:0000313" key="2">
    <source>
        <dbReference type="Proteomes" id="UP000461768"/>
    </source>
</evidence>
<gene>
    <name evidence="1" type="ORF">F7O84_16455</name>
</gene>
<evidence type="ECO:0000313" key="1">
    <source>
        <dbReference type="EMBL" id="KAB1435963.1"/>
    </source>
</evidence>
<dbReference type="Pfam" id="PF12294">
    <property type="entry name" value="DUF3626"/>
    <property type="match status" value="1"/>
</dbReference>
<dbReference type="AlphaFoldDB" id="A0A7V7UAY9"/>
<keyword evidence="2" id="KW-1185">Reference proteome</keyword>
<name>A0A7V7UAY9_9FIRM</name>
<dbReference type="OrthoDB" id="3770261at2"/>
<dbReference type="Proteomes" id="UP000461768">
    <property type="component" value="Unassembled WGS sequence"/>
</dbReference>
<dbReference type="InterPro" id="IPR022074">
    <property type="entry name" value="DUF3626"/>
</dbReference>
<protein>
    <submittedName>
        <fullName evidence="1">DUF3626 domain-containing protein</fullName>
    </submittedName>
</protein>
<sequence length="346" mass="39742">MLKDYQKLAIEKVRENAKGKIKEDRVYLEQICNQFSVDVEKLINQVMQSPITINFHPDRLSNNNKTVIENLLEQGRYHGQFRTGTTNGGKTAFVGGDRFMWEQCLFHSAYPNNSFDRPKYGALNIFKYIDGASVRFGSCYLVLKKEIIDRCTFSYGDSSTNPTTLCTNDTFVCVLADLLRNVQNNGKLLNQVVSSEQEALAILLNKRDVKVIGRNLDYCIETHIHGDVYLLDDVDSFYMDESYQETTFEEKANELCHRYGIKLKWIPKRQIKLEEIGDLFRGPMIPLLAKKIDTIWGNNQGVMNAALLGKASQDSELNPEKWNDIGSQSEVFQYIKQLWHKIGYFG</sequence>
<dbReference type="RefSeq" id="WP_151147786.1">
    <property type="nucleotide sequence ID" value="NZ_WAGX01000007.1"/>
</dbReference>
<accession>A0A7V7UAY9</accession>
<organism evidence="1 2">
    <name type="scientific">Candidatus Galacturonatibacter soehngenii</name>
    <dbReference type="NCBI Taxonomy" id="2307010"/>
    <lineage>
        <taxon>Bacteria</taxon>
        <taxon>Bacillati</taxon>
        <taxon>Bacillota</taxon>
        <taxon>Clostridia</taxon>
        <taxon>Lachnospirales</taxon>
        <taxon>Lachnospiraceae</taxon>
        <taxon>Candidatus Galacturonatibacter</taxon>
    </lineage>
</organism>
<proteinExistence type="predicted"/>
<reference evidence="1 2" key="1">
    <citation type="submission" date="2019-09" db="EMBL/GenBank/DDBJ databases">
        <authorList>
            <person name="Valk L.C."/>
        </authorList>
    </citation>
    <scope>NUCLEOTIDE SEQUENCE [LARGE SCALE GENOMIC DNA]</scope>
    <source>
        <strain evidence="1">GalUA</strain>
    </source>
</reference>
<dbReference type="EMBL" id="WAGX01000007">
    <property type="protein sequence ID" value="KAB1435963.1"/>
    <property type="molecule type" value="Genomic_DNA"/>
</dbReference>
<reference evidence="1 2" key="2">
    <citation type="submission" date="2020-02" db="EMBL/GenBank/DDBJ databases">
        <title>Candidatus Galacturonibacter soehngenii shows hetero-acetogenic catabolism of galacturonic acid but lacks a canonical carbon monoxide dehydrogenase/acetyl-CoA synthase complex.</title>
        <authorList>
            <person name="Diender M."/>
            <person name="Stouten G.R."/>
            <person name="Petersen J.F."/>
            <person name="Nielsen P.H."/>
            <person name="Dueholm M.S."/>
            <person name="Pronk J.T."/>
            <person name="Van Loosdrecht M.C.M."/>
        </authorList>
    </citation>
    <scope>NUCLEOTIDE SEQUENCE [LARGE SCALE GENOMIC DNA]</scope>
    <source>
        <strain evidence="1">GalUA</strain>
    </source>
</reference>